<comment type="caution">
    <text evidence="2">The sequence shown here is derived from an EMBL/GenBank/DDBJ whole genome shotgun (WGS) entry which is preliminary data.</text>
</comment>
<evidence type="ECO:0000259" key="1">
    <source>
        <dbReference type="Pfam" id="PF00535"/>
    </source>
</evidence>
<dbReference type="PANTHER" id="PTHR43685:SF2">
    <property type="entry name" value="GLYCOSYLTRANSFERASE 2-LIKE DOMAIN-CONTAINING PROTEIN"/>
    <property type="match status" value="1"/>
</dbReference>
<dbReference type="EMBL" id="BMHE01000007">
    <property type="protein sequence ID" value="GGI46960.1"/>
    <property type="molecule type" value="Genomic_DNA"/>
</dbReference>
<dbReference type="InterPro" id="IPR050834">
    <property type="entry name" value="Glycosyltransf_2"/>
</dbReference>
<reference evidence="3" key="1">
    <citation type="journal article" date="2019" name="Int. J. Syst. Evol. Microbiol.">
        <title>The Global Catalogue of Microorganisms (GCM) 10K type strain sequencing project: providing services to taxonomists for standard genome sequencing and annotation.</title>
        <authorList>
            <consortium name="The Broad Institute Genomics Platform"/>
            <consortium name="The Broad Institute Genome Sequencing Center for Infectious Disease"/>
            <person name="Wu L."/>
            <person name="Ma J."/>
        </authorList>
    </citation>
    <scope>NUCLEOTIDE SEQUENCE [LARGE SCALE GENOMIC DNA]</scope>
    <source>
        <strain evidence="3">CGMCC 1.15043</strain>
    </source>
</reference>
<dbReference type="Proteomes" id="UP000615455">
    <property type="component" value="Unassembled WGS sequence"/>
</dbReference>
<sequence length="237" mass="27796">MGKEATAKGVSIITCTNRPRFFDNILYNFQRQQFPQKELIIILNHDRMNLDDYRRKARQVGNVRVYQVNEMTSLGQCLNCGISKSKFLYIAKFDDDDYYSPFYLKEQMKAIRRTKSDIVGKHACLVFLAATKQLLIRSPHERNKEAQFVQGGTLLFHRRVLRKVRFPDRSLGEDVIFLRACSHNGFKTFATTPFNYVYIRRKDKQSHTWRAKDGFYLKGSQPLALTRDFQIVAKHKV</sequence>
<dbReference type="PANTHER" id="PTHR43685">
    <property type="entry name" value="GLYCOSYLTRANSFERASE"/>
    <property type="match status" value="1"/>
</dbReference>
<keyword evidence="3" id="KW-1185">Reference proteome</keyword>
<dbReference type="SUPFAM" id="SSF53448">
    <property type="entry name" value="Nucleotide-diphospho-sugar transferases"/>
    <property type="match status" value="1"/>
</dbReference>
<keyword evidence="2" id="KW-0808">Transferase</keyword>
<feature type="domain" description="Glycosyltransferase 2-like" evidence="1">
    <location>
        <begin position="12"/>
        <end position="119"/>
    </location>
</feature>
<dbReference type="CDD" id="cd00761">
    <property type="entry name" value="Glyco_tranf_GTA_type"/>
    <property type="match status" value="1"/>
</dbReference>
<protein>
    <submittedName>
        <fullName evidence="2">Glycosyl transferase</fullName>
    </submittedName>
</protein>
<accession>A0ABQ2BVS2</accession>
<gene>
    <name evidence="2" type="ORF">GCM10008018_19770</name>
</gene>
<evidence type="ECO:0000313" key="2">
    <source>
        <dbReference type="EMBL" id="GGI46960.1"/>
    </source>
</evidence>
<organism evidence="2 3">
    <name type="scientific">Paenibacillus marchantiophytorum</name>
    <dbReference type="NCBI Taxonomy" id="1619310"/>
    <lineage>
        <taxon>Bacteria</taxon>
        <taxon>Bacillati</taxon>
        <taxon>Bacillota</taxon>
        <taxon>Bacilli</taxon>
        <taxon>Bacillales</taxon>
        <taxon>Paenibacillaceae</taxon>
        <taxon>Paenibacillus</taxon>
    </lineage>
</organism>
<evidence type="ECO:0000313" key="3">
    <source>
        <dbReference type="Proteomes" id="UP000615455"/>
    </source>
</evidence>
<dbReference type="InterPro" id="IPR001173">
    <property type="entry name" value="Glyco_trans_2-like"/>
</dbReference>
<dbReference type="GO" id="GO:0016740">
    <property type="term" value="F:transferase activity"/>
    <property type="evidence" value="ECO:0007669"/>
    <property type="project" value="UniProtKB-KW"/>
</dbReference>
<dbReference type="Pfam" id="PF00535">
    <property type="entry name" value="Glycos_transf_2"/>
    <property type="match status" value="1"/>
</dbReference>
<name>A0ABQ2BVS2_9BACL</name>
<proteinExistence type="predicted"/>
<dbReference type="InterPro" id="IPR029044">
    <property type="entry name" value="Nucleotide-diphossugar_trans"/>
</dbReference>
<dbReference type="RefSeq" id="WP_189010843.1">
    <property type="nucleotide sequence ID" value="NZ_BMHE01000007.1"/>
</dbReference>
<dbReference type="Gene3D" id="3.90.550.10">
    <property type="entry name" value="Spore Coat Polysaccharide Biosynthesis Protein SpsA, Chain A"/>
    <property type="match status" value="1"/>
</dbReference>